<dbReference type="InterPro" id="IPR011324">
    <property type="entry name" value="Cytotoxic_necrot_fac-like_cat"/>
</dbReference>
<evidence type="ECO:0000256" key="4">
    <source>
        <dbReference type="SAM" id="MobiDB-lite"/>
    </source>
</evidence>
<protein>
    <recommendedName>
        <fullName evidence="3">Probable chemoreceptor glutamine deamidase CheD</fullName>
        <ecNumber evidence="3">3.5.1.44</ecNumber>
    </recommendedName>
</protein>
<evidence type="ECO:0000313" key="5">
    <source>
        <dbReference type="EMBL" id="MBK1727655.1"/>
    </source>
</evidence>
<keyword evidence="1 3" id="KW-0145">Chemotaxis</keyword>
<dbReference type="HAMAP" id="MF_01440">
    <property type="entry name" value="CheD"/>
    <property type="match status" value="1"/>
</dbReference>
<feature type="region of interest" description="Disordered" evidence="4">
    <location>
        <begin position="1"/>
        <end position="27"/>
    </location>
</feature>
<dbReference type="SUPFAM" id="SSF64438">
    <property type="entry name" value="CNF1/YfiH-like putative cysteine hydrolases"/>
    <property type="match status" value="1"/>
</dbReference>
<evidence type="ECO:0000256" key="2">
    <source>
        <dbReference type="ARBA" id="ARBA00022801"/>
    </source>
</evidence>
<evidence type="ECO:0000313" key="6">
    <source>
        <dbReference type="Proteomes" id="UP000738126"/>
    </source>
</evidence>
<reference evidence="5 6" key="1">
    <citation type="journal article" date="2020" name="Microorganisms">
        <title>Osmotic Adaptation and Compatible Solute Biosynthesis of Phototrophic Bacteria as Revealed from Genome Analyses.</title>
        <authorList>
            <person name="Imhoff J.F."/>
            <person name="Rahn T."/>
            <person name="Kunzel S."/>
            <person name="Keller A."/>
            <person name="Neulinger S.C."/>
        </authorList>
    </citation>
    <scope>NUCLEOTIDE SEQUENCE [LARGE SCALE GENOMIC DNA]</scope>
    <source>
        <strain evidence="5 6">DSM 15116</strain>
    </source>
</reference>
<dbReference type="Gene3D" id="3.30.1330.200">
    <property type="match status" value="1"/>
</dbReference>
<keyword evidence="6" id="KW-1185">Reference proteome</keyword>
<keyword evidence="2 3" id="KW-0378">Hydrolase</keyword>
<comment type="function">
    <text evidence="3">Probably deamidates glutamine residues to glutamate on methyl-accepting chemotaxis receptors (MCPs), playing an important role in chemotaxis.</text>
</comment>
<organism evidence="5 6">
    <name type="scientific">Halorhodospira neutriphila</name>
    <dbReference type="NCBI Taxonomy" id="168379"/>
    <lineage>
        <taxon>Bacteria</taxon>
        <taxon>Pseudomonadati</taxon>
        <taxon>Pseudomonadota</taxon>
        <taxon>Gammaproteobacteria</taxon>
        <taxon>Chromatiales</taxon>
        <taxon>Ectothiorhodospiraceae</taxon>
        <taxon>Halorhodospira</taxon>
    </lineage>
</organism>
<sequence length="230" mass="25539">MAVRSTERRSDAAAGASGVRNRGVEPPPALPGFEAINRYWDPQHGTFAAKILPGEFYVTEHAEEMIVTTLGSCVAACVRDRRLRVGGMNHFMLPVRGGDPKHWEGDPLSVATRYGNYAMEQLINRIMALGGRRGDLELKLFGGGQVLAGVTDVGQRNIEFAREYVHTEGLRLLAEDLGGPYARKVQYFPATGRARTKKLYETRNDTLLRREEHYLHEIDEAPVTGGVDLF</sequence>
<proteinExistence type="inferred from homology"/>
<dbReference type="RefSeq" id="WP_200261288.1">
    <property type="nucleotide sequence ID" value="NZ_NRSH01000210.1"/>
</dbReference>
<evidence type="ECO:0000256" key="1">
    <source>
        <dbReference type="ARBA" id="ARBA00022500"/>
    </source>
</evidence>
<evidence type="ECO:0000256" key="3">
    <source>
        <dbReference type="HAMAP-Rule" id="MF_01440"/>
    </source>
</evidence>
<dbReference type="Pfam" id="PF03975">
    <property type="entry name" value="CheD"/>
    <property type="match status" value="1"/>
</dbReference>
<dbReference type="CDD" id="cd16352">
    <property type="entry name" value="CheD"/>
    <property type="match status" value="1"/>
</dbReference>
<dbReference type="EMBL" id="NRSH01000210">
    <property type="protein sequence ID" value="MBK1727655.1"/>
    <property type="molecule type" value="Genomic_DNA"/>
</dbReference>
<comment type="similarity">
    <text evidence="3">Belongs to the CheD family.</text>
</comment>
<gene>
    <name evidence="3" type="primary">cheD</name>
    <name evidence="5" type="ORF">CKO13_11660</name>
</gene>
<dbReference type="Proteomes" id="UP000738126">
    <property type="component" value="Unassembled WGS sequence"/>
</dbReference>
<accession>A0ABS1E843</accession>
<dbReference type="EC" id="3.5.1.44" evidence="3"/>
<name>A0ABS1E843_9GAMM</name>
<dbReference type="InterPro" id="IPR005659">
    <property type="entry name" value="Chemorcpt_Glu_NH3ase_CheD"/>
</dbReference>
<dbReference type="PANTHER" id="PTHR35147:SF2">
    <property type="entry name" value="CHEMORECEPTOR GLUTAMINE DEAMIDASE CHED-RELATED"/>
    <property type="match status" value="1"/>
</dbReference>
<dbReference type="PANTHER" id="PTHR35147">
    <property type="entry name" value="CHEMORECEPTOR GLUTAMINE DEAMIDASE CHED-RELATED"/>
    <property type="match status" value="1"/>
</dbReference>
<comment type="caution">
    <text evidence="5">The sequence shown here is derived from an EMBL/GenBank/DDBJ whole genome shotgun (WGS) entry which is preliminary data.</text>
</comment>
<comment type="catalytic activity">
    <reaction evidence="3">
        <text>L-glutaminyl-[protein] + H2O = L-glutamyl-[protein] + NH4(+)</text>
        <dbReference type="Rhea" id="RHEA:16441"/>
        <dbReference type="Rhea" id="RHEA-COMP:10207"/>
        <dbReference type="Rhea" id="RHEA-COMP:10208"/>
        <dbReference type="ChEBI" id="CHEBI:15377"/>
        <dbReference type="ChEBI" id="CHEBI:28938"/>
        <dbReference type="ChEBI" id="CHEBI:29973"/>
        <dbReference type="ChEBI" id="CHEBI:30011"/>
        <dbReference type="EC" id="3.5.1.44"/>
    </reaction>
</comment>
<feature type="compositionally biased region" description="Basic and acidic residues" evidence="4">
    <location>
        <begin position="1"/>
        <end position="11"/>
    </location>
</feature>
<dbReference type="NCBIfam" id="NF010013">
    <property type="entry name" value="PRK13487.1"/>
    <property type="match status" value="1"/>
</dbReference>
<dbReference type="InterPro" id="IPR038592">
    <property type="entry name" value="CheD-like_sf"/>
</dbReference>